<dbReference type="PROSITE" id="PS50146">
    <property type="entry name" value="DAGK"/>
    <property type="match status" value="1"/>
</dbReference>
<dbReference type="SUPFAM" id="SSF111331">
    <property type="entry name" value="NAD kinase/diacylglycerol kinase-like"/>
    <property type="match status" value="1"/>
</dbReference>
<evidence type="ECO:0000313" key="2">
    <source>
        <dbReference type="EMBL" id="EDK37130.2"/>
    </source>
</evidence>
<dbReference type="Proteomes" id="UP000001997">
    <property type="component" value="Unassembled WGS sequence"/>
</dbReference>
<sequence length="375" mass="41507">MYPLYKYNDKVVSAKDDYSLVRDLAESSVPRLTPSIISHYNEGHQLYIVDSVYSGTGRSNESDVYQKLIKPSFLELGIDHKYVSTSSADTISEFAGSLNGSVCTVLFISGDTSVNEFINSLSETKEGTVNVGIIPSGTGNSIALSLGITNVFVALQRFFQSIESKKTVPFYTYEASFPRGSYFIHQNVKTHTIENPVRFSVVLSWAFHAALVADSDTPELRKHGVSRFRMAAENNLKSNTFYNGSYSVGGETYNGPFAYWLVTATSRFEEKFLISPKGNILHPDLYLVSFGAQEDNSGKYIMDVMEQVYSEGSHLANPDVEYKQIDSTSQLKLSVDSPDQRLCLDGAIVKVPEPGSISVKVSGNEIGKWKLYIIT</sequence>
<dbReference type="AlphaFoldDB" id="A5DD77"/>
<dbReference type="GeneID" id="5127868"/>
<dbReference type="HOGENOM" id="CLU_021934_1_0_1"/>
<evidence type="ECO:0000313" key="3">
    <source>
        <dbReference type="Proteomes" id="UP000001997"/>
    </source>
</evidence>
<name>A5DD77_PICGU</name>
<dbReference type="InParanoid" id="A5DD77"/>
<evidence type="ECO:0000259" key="1">
    <source>
        <dbReference type="PROSITE" id="PS50146"/>
    </source>
</evidence>
<dbReference type="InterPro" id="IPR001206">
    <property type="entry name" value="Diacylglycerol_kinase_cat_dom"/>
</dbReference>
<dbReference type="OMA" id="YGFHASI"/>
<dbReference type="KEGG" id="pgu:PGUG_01228"/>
<dbReference type="STRING" id="294746.A5DD77"/>
<dbReference type="Pfam" id="PF00781">
    <property type="entry name" value="DAGK_cat"/>
    <property type="match status" value="1"/>
</dbReference>
<dbReference type="RefSeq" id="XP_001485557.2">
    <property type="nucleotide sequence ID" value="XM_001485507.1"/>
</dbReference>
<keyword evidence="3" id="KW-1185">Reference proteome</keyword>
<dbReference type="GO" id="GO:0005737">
    <property type="term" value="C:cytoplasm"/>
    <property type="evidence" value="ECO:0007669"/>
    <property type="project" value="TreeGrafter"/>
</dbReference>
<dbReference type="GO" id="GO:0001727">
    <property type="term" value="F:lipid kinase activity"/>
    <property type="evidence" value="ECO:0007669"/>
    <property type="project" value="TreeGrafter"/>
</dbReference>
<dbReference type="VEuPathDB" id="FungiDB:PGUG_01228"/>
<dbReference type="GO" id="GO:0046512">
    <property type="term" value="P:sphingosine biosynthetic process"/>
    <property type="evidence" value="ECO:0007669"/>
    <property type="project" value="TreeGrafter"/>
</dbReference>
<dbReference type="Gene3D" id="2.60.200.40">
    <property type="match status" value="1"/>
</dbReference>
<dbReference type="InterPro" id="IPR017438">
    <property type="entry name" value="ATP-NAD_kinase_N"/>
</dbReference>
<dbReference type="EMBL" id="CH408156">
    <property type="protein sequence ID" value="EDK37130.2"/>
    <property type="molecule type" value="Genomic_DNA"/>
</dbReference>
<feature type="domain" description="DAGKc" evidence="1">
    <location>
        <begin position="57"/>
        <end position="179"/>
    </location>
</feature>
<protein>
    <recommendedName>
        <fullName evidence="1">DAGKc domain-containing protein</fullName>
    </recommendedName>
</protein>
<dbReference type="PANTHER" id="PTHR12358:SF108">
    <property type="entry name" value="DAGKC DOMAIN-CONTAINING PROTEIN"/>
    <property type="match status" value="1"/>
</dbReference>
<gene>
    <name evidence="2" type="ORF">PGUG_01228</name>
</gene>
<dbReference type="OrthoDB" id="3853857at2759"/>
<dbReference type="InterPro" id="IPR050187">
    <property type="entry name" value="Lipid_Phosphate_FormReg"/>
</dbReference>
<dbReference type="Gene3D" id="3.40.50.10330">
    <property type="entry name" value="Probable inorganic polyphosphate/atp-NAD kinase, domain 1"/>
    <property type="match status" value="1"/>
</dbReference>
<reference evidence="2 3" key="1">
    <citation type="journal article" date="2009" name="Nature">
        <title>Evolution of pathogenicity and sexual reproduction in eight Candida genomes.</title>
        <authorList>
            <person name="Butler G."/>
            <person name="Rasmussen M.D."/>
            <person name="Lin M.F."/>
            <person name="Santos M.A."/>
            <person name="Sakthikumar S."/>
            <person name="Munro C.A."/>
            <person name="Rheinbay E."/>
            <person name="Grabherr M."/>
            <person name="Forche A."/>
            <person name="Reedy J.L."/>
            <person name="Agrafioti I."/>
            <person name="Arnaud M.B."/>
            <person name="Bates S."/>
            <person name="Brown A.J."/>
            <person name="Brunke S."/>
            <person name="Costanzo M.C."/>
            <person name="Fitzpatrick D.A."/>
            <person name="de Groot P.W."/>
            <person name="Harris D."/>
            <person name="Hoyer L.L."/>
            <person name="Hube B."/>
            <person name="Klis F.M."/>
            <person name="Kodira C."/>
            <person name="Lennard N."/>
            <person name="Logue M.E."/>
            <person name="Martin R."/>
            <person name="Neiman A.M."/>
            <person name="Nikolaou E."/>
            <person name="Quail M.A."/>
            <person name="Quinn J."/>
            <person name="Santos M.C."/>
            <person name="Schmitzberger F.F."/>
            <person name="Sherlock G."/>
            <person name="Shah P."/>
            <person name="Silverstein K.A."/>
            <person name="Skrzypek M.S."/>
            <person name="Soll D."/>
            <person name="Staggs R."/>
            <person name="Stansfield I."/>
            <person name="Stumpf M.P."/>
            <person name="Sudbery P.E."/>
            <person name="Srikantha T."/>
            <person name="Zeng Q."/>
            <person name="Berman J."/>
            <person name="Berriman M."/>
            <person name="Heitman J."/>
            <person name="Gow N.A."/>
            <person name="Lorenz M.C."/>
            <person name="Birren B.W."/>
            <person name="Kellis M."/>
            <person name="Cuomo C.A."/>
        </authorList>
    </citation>
    <scope>NUCLEOTIDE SEQUENCE [LARGE SCALE GENOMIC DNA]</scope>
    <source>
        <strain evidence="3">ATCC 6260 / CBS 566 / DSM 6381 / JCM 1539 / NBRC 10279 / NRRL Y-324</strain>
    </source>
</reference>
<dbReference type="GO" id="GO:0016020">
    <property type="term" value="C:membrane"/>
    <property type="evidence" value="ECO:0007669"/>
    <property type="project" value="TreeGrafter"/>
</dbReference>
<dbReference type="InterPro" id="IPR016064">
    <property type="entry name" value="NAD/diacylglycerol_kinase_sf"/>
</dbReference>
<dbReference type="eggNOG" id="ENOG502S2DU">
    <property type="taxonomic scope" value="Eukaryota"/>
</dbReference>
<organism evidence="2 3">
    <name type="scientific">Meyerozyma guilliermondii (strain ATCC 6260 / CBS 566 / DSM 6381 / JCM 1539 / NBRC 10279 / NRRL Y-324)</name>
    <name type="common">Yeast</name>
    <name type="synonym">Candida guilliermondii</name>
    <dbReference type="NCBI Taxonomy" id="294746"/>
    <lineage>
        <taxon>Eukaryota</taxon>
        <taxon>Fungi</taxon>
        <taxon>Dikarya</taxon>
        <taxon>Ascomycota</taxon>
        <taxon>Saccharomycotina</taxon>
        <taxon>Pichiomycetes</taxon>
        <taxon>Debaryomycetaceae</taxon>
        <taxon>Meyerozyma</taxon>
    </lineage>
</organism>
<proteinExistence type="predicted"/>
<dbReference type="PANTHER" id="PTHR12358">
    <property type="entry name" value="SPHINGOSINE KINASE"/>
    <property type="match status" value="1"/>
</dbReference>
<accession>A5DD77</accession>